<evidence type="ECO:0000313" key="2">
    <source>
        <dbReference type="Proteomes" id="UP001150581"/>
    </source>
</evidence>
<keyword evidence="2" id="KW-1185">Reference proteome</keyword>
<organism evidence="1 2">
    <name type="scientific">Kickxella alabastrina</name>
    <dbReference type="NCBI Taxonomy" id="61397"/>
    <lineage>
        <taxon>Eukaryota</taxon>
        <taxon>Fungi</taxon>
        <taxon>Fungi incertae sedis</taxon>
        <taxon>Zoopagomycota</taxon>
        <taxon>Kickxellomycotina</taxon>
        <taxon>Kickxellomycetes</taxon>
        <taxon>Kickxellales</taxon>
        <taxon>Kickxellaceae</taxon>
        <taxon>Kickxella</taxon>
    </lineage>
</organism>
<evidence type="ECO:0000313" key="1">
    <source>
        <dbReference type="EMBL" id="KAJ1900489.1"/>
    </source>
</evidence>
<gene>
    <name evidence="1" type="ORF">LPJ66_001444</name>
</gene>
<dbReference type="Proteomes" id="UP001150581">
    <property type="component" value="Unassembled WGS sequence"/>
</dbReference>
<dbReference type="EMBL" id="JANBPG010000078">
    <property type="protein sequence ID" value="KAJ1900489.1"/>
    <property type="molecule type" value="Genomic_DNA"/>
</dbReference>
<accession>A0ACC1ITB4</accession>
<proteinExistence type="predicted"/>
<feature type="non-terminal residue" evidence="1">
    <location>
        <position position="1"/>
    </location>
</feature>
<comment type="caution">
    <text evidence="1">The sequence shown here is derived from an EMBL/GenBank/DDBJ whole genome shotgun (WGS) entry which is preliminary data.</text>
</comment>
<sequence length="93" mass="9588">VACTRHLEARLQRRQNQQQGSADADADPSGELNASTAVSAISAISAITSPNQYFDLCVNSGRPPSGSPQGADTAAILGGAGQQHQRPPARSYA</sequence>
<protein>
    <submittedName>
        <fullName evidence="1">Uncharacterized protein</fullName>
    </submittedName>
</protein>
<reference evidence="1" key="1">
    <citation type="submission" date="2022-07" db="EMBL/GenBank/DDBJ databases">
        <title>Phylogenomic reconstructions and comparative analyses of Kickxellomycotina fungi.</title>
        <authorList>
            <person name="Reynolds N.K."/>
            <person name="Stajich J.E."/>
            <person name="Barry K."/>
            <person name="Grigoriev I.V."/>
            <person name="Crous P."/>
            <person name="Smith M.E."/>
        </authorList>
    </citation>
    <scope>NUCLEOTIDE SEQUENCE</scope>
    <source>
        <strain evidence="1">Benny 63K</strain>
    </source>
</reference>
<name>A0ACC1ITB4_9FUNG</name>